<evidence type="ECO:0000256" key="4">
    <source>
        <dbReference type="SAM" id="MobiDB-lite"/>
    </source>
</evidence>
<dbReference type="SMART" id="SM00346">
    <property type="entry name" value="HTH_ICLR"/>
    <property type="match status" value="1"/>
</dbReference>
<dbReference type="InterPro" id="IPR036390">
    <property type="entry name" value="WH_DNA-bd_sf"/>
</dbReference>
<dbReference type="InterPro" id="IPR036388">
    <property type="entry name" value="WH-like_DNA-bd_sf"/>
</dbReference>
<gene>
    <name evidence="7" type="ORF">ABQ292_10560</name>
</gene>
<evidence type="ECO:0000256" key="1">
    <source>
        <dbReference type="ARBA" id="ARBA00023015"/>
    </source>
</evidence>
<keyword evidence="8" id="KW-1185">Reference proteome</keyword>
<reference evidence="7 8" key="1">
    <citation type="submission" date="2024-06" db="EMBL/GenBank/DDBJ databases">
        <title>Draft genome sequence of Geodermatophilus badlandi, a novel member of the Geodermatophilaceae isolated from badland sedimentary rocks in the Red desert, Wyoming, USA.</title>
        <authorList>
            <person name="Ben Tekaya S."/>
            <person name="Nouioui I."/>
            <person name="Flores G.M."/>
            <person name="Shaal M.N."/>
            <person name="Bredoire F."/>
            <person name="Basile F."/>
            <person name="Van Diepen L."/>
            <person name="Ward N.L."/>
        </authorList>
    </citation>
    <scope>NUCLEOTIDE SEQUENCE [LARGE SCALE GENOMIC DNA]</scope>
    <source>
        <strain evidence="7 8">WL48A</strain>
    </source>
</reference>
<dbReference type="PROSITE" id="PS51078">
    <property type="entry name" value="ICLR_ED"/>
    <property type="match status" value="1"/>
</dbReference>
<organism evidence="7 8">
    <name type="scientific">Geodermatophilus maliterrae</name>
    <dbReference type="NCBI Taxonomy" id="3162531"/>
    <lineage>
        <taxon>Bacteria</taxon>
        <taxon>Bacillati</taxon>
        <taxon>Actinomycetota</taxon>
        <taxon>Actinomycetes</taxon>
        <taxon>Geodermatophilales</taxon>
        <taxon>Geodermatophilaceae</taxon>
        <taxon>Geodermatophilus</taxon>
    </lineage>
</organism>
<protein>
    <submittedName>
        <fullName evidence="7">IclR family transcriptional regulator</fullName>
    </submittedName>
</protein>
<dbReference type="InterPro" id="IPR029016">
    <property type="entry name" value="GAF-like_dom_sf"/>
</dbReference>
<dbReference type="Proteomes" id="UP001560045">
    <property type="component" value="Unassembled WGS sequence"/>
</dbReference>
<dbReference type="PROSITE" id="PS51077">
    <property type="entry name" value="HTH_ICLR"/>
    <property type="match status" value="1"/>
</dbReference>
<feature type="domain" description="IclR-ED" evidence="6">
    <location>
        <begin position="61"/>
        <end position="237"/>
    </location>
</feature>
<feature type="domain" description="HTH iclR-type" evidence="5">
    <location>
        <begin position="1"/>
        <end position="60"/>
    </location>
</feature>
<dbReference type="PANTHER" id="PTHR30136">
    <property type="entry name" value="HELIX-TURN-HELIX TRANSCRIPTIONAL REGULATOR, ICLR FAMILY"/>
    <property type="match status" value="1"/>
</dbReference>
<dbReference type="Gene3D" id="1.10.10.10">
    <property type="entry name" value="Winged helix-like DNA-binding domain superfamily/Winged helix DNA-binding domain"/>
    <property type="match status" value="1"/>
</dbReference>
<keyword evidence="2" id="KW-0238">DNA-binding</keyword>
<comment type="caution">
    <text evidence="7">The sequence shown here is derived from an EMBL/GenBank/DDBJ whole genome shotgun (WGS) entry which is preliminary data.</text>
</comment>
<evidence type="ECO:0000256" key="2">
    <source>
        <dbReference type="ARBA" id="ARBA00023125"/>
    </source>
</evidence>
<dbReference type="SUPFAM" id="SSF55781">
    <property type="entry name" value="GAF domain-like"/>
    <property type="match status" value="1"/>
</dbReference>
<dbReference type="InterPro" id="IPR005471">
    <property type="entry name" value="Tscrpt_reg_IclR_N"/>
</dbReference>
<proteinExistence type="predicted"/>
<feature type="region of interest" description="Disordered" evidence="4">
    <location>
        <begin position="240"/>
        <end position="261"/>
    </location>
</feature>
<dbReference type="EMBL" id="JBFNXQ010000027">
    <property type="protein sequence ID" value="MEX5718800.1"/>
    <property type="molecule type" value="Genomic_DNA"/>
</dbReference>
<evidence type="ECO:0000259" key="5">
    <source>
        <dbReference type="PROSITE" id="PS51077"/>
    </source>
</evidence>
<accession>A0ABV3XDZ9</accession>
<evidence type="ECO:0000256" key="3">
    <source>
        <dbReference type="ARBA" id="ARBA00023163"/>
    </source>
</evidence>
<evidence type="ECO:0000313" key="7">
    <source>
        <dbReference type="EMBL" id="MEX5718800.1"/>
    </source>
</evidence>
<evidence type="ECO:0000313" key="8">
    <source>
        <dbReference type="Proteomes" id="UP001560045"/>
    </source>
</evidence>
<name>A0ABV3XDZ9_9ACTN</name>
<keyword evidence="3" id="KW-0804">Transcription</keyword>
<dbReference type="Pfam" id="PF01614">
    <property type="entry name" value="IclR_C"/>
    <property type="match status" value="1"/>
</dbReference>
<dbReference type="Gene3D" id="3.30.450.40">
    <property type="match status" value="1"/>
</dbReference>
<dbReference type="SUPFAM" id="SSF46785">
    <property type="entry name" value="Winged helix' DNA-binding domain"/>
    <property type="match status" value="1"/>
</dbReference>
<dbReference type="InterPro" id="IPR014757">
    <property type="entry name" value="Tscrpt_reg_IclR_C"/>
</dbReference>
<dbReference type="Pfam" id="PF09339">
    <property type="entry name" value="HTH_IclR"/>
    <property type="match status" value="1"/>
</dbReference>
<keyword evidence="1" id="KW-0805">Transcription regulation</keyword>
<evidence type="ECO:0000259" key="6">
    <source>
        <dbReference type="PROSITE" id="PS51078"/>
    </source>
</evidence>
<dbReference type="RefSeq" id="WP_369206012.1">
    <property type="nucleotide sequence ID" value="NZ_JBFNXQ010000027.1"/>
</dbReference>
<sequence length="261" mass="28028">MTLRATAVLGAFDREHRCLNLSQLSRRSGLPLATVHRLAADLVEGRLLVRRGDGRYEIGARMWRLGLLAPATDLRELALPHLQDLVAATGHTVHLAVLDGATALVIERLAGTKTIPTRHSPGGRLPLHCTAVGKALLAYAPALLLDEVMVDLRRHTAYTVTDPRVLHRQLDEIRRTGLARSAQEHRLGVSSVAVPVNGHEGVVAAIGLLAPLTSPRLPGALPHLRAAAASVSADFLRSGLQTLPPEESGGDRRHQKRNPSA</sequence>
<dbReference type="InterPro" id="IPR050707">
    <property type="entry name" value="HTH_MetabolicPath_Reg"/>
</dbReference>
<dbReference type="PANTHER" id="PTHR30136:SF24">
    <property type="entry name" value="HTH-TYPE TRANSCRIPTIONAL REPRESSOR ALLR"/>
    <property type="match status" value="1"/>
</dbReference>